<evidence type="ECO:0000256" key="1">
    <source>
        <dbReference type="ARBA" id="ARBA00022741"/>
    </source>
</evidence>
<evidence type="ECO:0000256" key="3">
    <source>
        <dbReference type="SAM" id="MobiDB-lite"/>
    </source>
</evidence>
<organism evidence="5 6">
    <name type="scientific">Candidatus Neomicrothrix subdominans</name>
    <dbReference type="NCBI Taxonomy" id="2954438"/>
    <lineage>
        <taxon>Bacteria</taxon>
        <taxon>Bacillati</taxon>
        <taxon>Actinomycetota</taxon>
        <taxon>Acidimicrobiia</taxon>
        <taxon>Acidimicrobiales</taxon>
        <taxon>Microthrixaceae</taxon>
        <taxon>Candidatus Neomicrothrix</taxon>
    </lineage>
</organism>
<dbReference type="GO" id="GO:0009190">
    <property type="term" value="P:cyclic nucleotide biosynthetic process"/>
    <property type="evidence" value="ECO:0007669"/>
    <property type="project" value="InterPro"/>
</dbReference>
<dbReference type="Proteomes" id="UP000727993">
    <property type="component" value="Unassembled WGS sequence"/>
</dbReference>
<evidence type="ECO:0000259" key="4">
    <source>
        <dbReference type="PROSITE" id="PS50125"/>
    </source>
</evidence>
<dbReference type="CDD" id="cd07302">
    <property type="entry name" value="CHD"/>
    <property type="match status" value="1"/>
</dbReference>
<evidence type="ECO:0000256" key="2">
    <source>
        <dbReference type="ARBA" id="ARBA00022840"/>
    </source>
</evidence>
<proteinExistence type="predicted"/>
<evidence type="ECO:0000313" key="6">
    <source>
        <dbReference type="Proteomes" id="UP000727993"/>
    </source>
</evidence>
<name>A0A936TD68_9ACTN</name>
<dbReference type="InterPro" id="IPR001054">
    <property type="entry name" value="A/G_cyclase"/>
</dbReference>
<dbReference type="GO" id="GO:0005524">
    <property type="term" value="F:ATP binding"/>
    <property type="evidence" value="ECO:0007669"/>
    <property type="project" value="UniProtKB-KW"/>
</dbReference>
<accession>A0A936TD68</accession>
<dbReference type="EMBL" id="JADJZA010000007">
    <property type="protein sequence ID" value="MBK9297266.1"/>
    <property type="molecule type" value="Genomic_DNA"/>
</dbReference>
<dbReference type="InterPro" id="IPR041664">
    <property type="entry name" value="AAA_16"/>
</dbReference>
<dbReference type="InterPro" id="IPR027417">
    <property type="entry name" value="P-loop_NTPase"/>
</dbReference>
<dbReference type="PANTHER" id="PTHR16305">
    <property type="entry name" value="TESTICULAR SOLUBLE ADENYLYL CYCLASE"/>
    <property type="match status" value="1"/>
</dbReference>
<dbReference type="SUPFAM" id="SSF48452">
    <property type="entry name" value="TPR-like"/>
    <property type="match status" value="1"/>
</dbReference>
<gene>
    <name evidence="5" type="ORF">IPN02_10645</name>
</gene>
<dbReference type="PANTHER" id="PTHR16305:SF28">
    <property type="entry name" value="GUANYLATE CYCLASE DOMAIN-CONTAINING PROTEIN"/>
    <property type="match status" value="1"/>
</dbReference>
<dbReference type="SUPFAM" id="SSF52540">
    <property type="entry name" value="P-loop containing nucleoside triphosphate hydrolases"/>
    <property type="match status" value="1"/>
</dbReference>
<feature type="domain" description="Guanylate cyclase" evidence="4">
    <location>
        <begin position="3"/>
        <end position="129"/>
    </location>
</feature>
<evidence type="ECO:0000313" key="5">
    <source>
        <dbReference type="EMBL" id="MBK9297266.1"/>
    </source>
</evidence>
<dbReference type="InterPro" id="IPR011990">
    <property type="entry name" value="TPR-like_helical_dom_sf"/>
</dbReference>
<feature type="region of interest" description="Disordered" evidence="3">
    <location>
        <begin position="1088"/>
        <end position="1160"/>
    </location>
</feature>
<protein>
    <submittedName>
        <fullName evidence="5">AAA family ATPase</fullName>
    </submittedName>
</protein>
<comment type="caution">
    <text evidence="5">The sequence shown here is derived from an EMBL/GenBank/DDBJ whole genome shotgun (WGS) entry which is preliminary data.</text>
</comment>
<reference evidence="5 6" key="1">
    <citation type="submission" date="2020-10" db="EMBL/GenBank/DDBJ databases">
        <title>Connecting structure to function with the recovery of over 1000 high-quality activated sludge metagenome-assembled genomes encoding full-length rRNA genes using long-read sequencing.</title>
        <authorList>
            <person name="Singleton C.M."/>
            <person name="Petriglieri F."/>
            <person name="Kristensen J.M."/>
            <person name="Kirkegaard R.H."/>
            <person name="Michaelsen T.Y."/>
            <person name="Andersen M.H."/>
            <person name="Karst S.M."/>
            <person name="Dueholm M.S."/>
            <person name="Nielsen P.H."/>
            <person name="Albertsen M."/>
        </authorList>
    </citation>
    <scope>NUCLEOTIDE SEQUENCE [LARGE SCALE GENOMIC DNA]</scope>
    <source>
        <strain evidence="5">Lyne_18-Q3-R50-59_MAXAC.006</strain>
    </source>
</reference>
<dbReference type="SMART" id="SM00044">
    <property type="entry name" value="CYCc"/>
    <property type="match status" value="1"/>
</dbReference>
<dbReference type="GO" id="GO:0004016">
    <property type="term" value="F:adenylate cyclase activity"/>
    <property type="evidence" value="ECO:0007669"/>
    <property type="project" value="TreeGrafter"/>
</dbReference>
<dbReference type="GO" id="GO:0005737">
    <property type="term" value="C:cytoplasm"/>
    <property type="evidence" value="ECO:0007669"/>
    <property type="project" value="TreeGrafter"/>
</dbReference>
<dbReference type="Gene3D" id="3.30.70.1230">
    <property type="entry name" value="Nucleotide cyclase"/>
    <property type="match status" value="1"/>
</dbReference>
<dbReference type="Pfam" id="PF13191">
    <property type="entry name" value="AAA_16"/>
    <property type="match status" value="1"/>
</dbReference>
<feature type="compositionally biased region" description="Basic and acidic residues" evidence="3">
    <location>
        <begin position="1133"/>
        <end position="1147"/>
    </location>
</feature>
<dbReference type="SUPFAM" id="SSF55073">
    <property type="entry name" value="Nucleotide cyclase"/>
    <property type="match status" value="1"/>
</dbReference>
<dbReference type="PROSITE" id="PS50125">
    <property type="entry name" value="GUANYLATE_CYCLASE_2"/>
    <property type="match status" value="1"/>
</dbReference>
<dbReference type="GO" id="GO:0035556">
    <property type="term" value="P:intracellular signal transduction"/>
    <property type="evidence" value="ECO:0007669"/>
    <property type="project" value="InterPro"/>
</dbReference>
<dbReference type="Gene3D" id="1.25.40.10">
    <property type="entry name" value="Tetratricopeptide repeat domain"/>
    <property type="match status" value="1"/>
</dbReference>
<keyword evidence="1" id="KW-0547">Nucleotide-binding</keyword>
<dbReference type="InterPro" id="IPR029787">
    <property type="entry name" value="Nucleotide_cyclase"/>
</dbReference>
<sequence>MVSVLFADLVGFTGLSEQLDHEQVKHLVDGAFERLVHDVVSFGGRVDKIVGDAIVALFGAPVAHEDDAERAVRAALRMQASLEEYATETGVEVRMRVGVNTGEVLVGALRAGGDYTAMGDVVNVAARLQTSADPGSVLVGEPTRHATEDAIRYESRGKLLVRGRDQPVDAHLAIEPVARPGERPWSPRVPLVGRHAELALLGDAVTNAIDRRRAMVLLLSGDAGVGKSRLADELADRAAGVNGARVLTGRFIPYGEANQWSAIAEVLRQGLGLAEDASEAEASEAATSSIAALLDPVIDGNDLDGVVNGVLHLMGYDSPLRDTEPSRARVEATRALVSYMSASIRRGPILVRLTDLHWADDSVLALLDELVERLAAAPLVVLATGRRSLTRRWSPRAGRHDILVMNLDPLGPDDALALLRRLSRDQDLSGEVATVLLERSGGNPLFLEELVRFVQRQAELEPASADRPGVRSDGLQSLPELPDTLRGLLSARMDALEGGEVEVVEDAAVWGPTGSLIVLEEMGRARGVEAERMSETLRRLAQKDVLVLSGGDWCFRNDVLREVAYGRLTKTERLRRHRDVATYLSALADTRDADDGLVETVARHYTEAALLQRSLLGADQVDPELDEAALAWTEDAAERAEAGANWLLADRLFGRAMEVLGDEQADRRVAYLLGRAGARLQRWAIEEAGADLDEAGALTDSHPVAEARVHLLRADLERRRGRFERAERLAEGARRALQRVGATAELAEAFRMLGMIRLFSGAVAEAEAPATRALELYRKLDNPQGEAWATQHLAWIAFMLGRIGEGERRIEASVRMFEAAGDRAGMMWSLGLEANLLFHNGFIEEAAEVAEVVFEEAQTSDDIWAQGMMISVLAQVELWRGRTSVAVRGAERAVELLEPLGDPFGLTQARVLLGRALVMAGRVQHGLAELDRAARENGDKLTNQFVAQPLIEALIGDLAAGTARQLLKDQPAVRNVGSLEVMTAAVLALICDGADEEARSELLGFAVAASVGSGLGDLMGGGRPLAPWRSDLELLRNGQLHRGMAQGSTISFDGAGNEGGELHEVGSARRFGGVHGARTRDDIRRVSAQMERPPSWSLHPQHRVPSDPDPATVDRLIEADTPYPPDAPLLDPDQGHPDANDADRSDPDVNGTDPSDTVPAVKAADSFDSVGHDDRPLGEPLFALPPSLGSVADDAGMPEIGLTPELLQVAARYPAIGAVAALAEAVGDQPERAEALCRTVGRSKRATYHDGALALLSVGVAAARTDRPTAAIEAVEGARAQVAPTGDRLLGAIVALGAAEIATSVGDDRAEAWARSADLAWEDLAVKPKGWRRLWRRVLP</sequence>
<keyword evidence="2" id="KW-0067">ATP-binding</keyword>
<dbReference type="Pfam" id="PF00211">
    <property type="entry name" value="Guanylate_cyc"/>
    <property type="match status" value="1"/>
</dbReference>